<dbReference type="PANTHER" id="PTHR11439:SF524">
    <property type="entry name" value="RNA-DIRECTED DNA POLYMERASE, PROTEIN KINASE RLK-PELLE-DLSV FAMILY"/>
    <property type="match status" value="1"/>
</dbReference>
<dbReference type="CDD" id="cd09272">
    <property type="entry name" value="RNase_HI_RT_Ty1"/>
    <property type="match status" value="1"/>
</dbReference>
<proteinExistence type="predicted"/>
<organism evidence="2 3">
    <name type="scientific">Tanacetum coccineum</name>
    <dbReference type="NCBI Taxonomy" id="301880"/>
    <lineage>
        <taxon>Eukaryota</taxon>
        <taxon>Viridiplantae</taxon>
        <taxon>Streptophyta</taxon>
        <taxon>Embryophyta</taxon>
        <taxon>Tracheophyta</taxon>
        <taxon>Spermatophyta</taxon>
        <taxon>Magnoliopsida</taxon>
        <taxon>eudicotyledons</taxon>
        <taxon>Gunneridae</taxon>
        <taxon>Pentapetalae</taxon>
        <taxon>asterids</taxon>
        <taxon>campanulids</taxon>
        <taxon>Asterales</taxon>
        <taxon>Asteraceae</taxon>
        <taxon>Asteroideae</taxon>
        <taxon>Anthemideae</taxon>
        <taxon>Anthemidinae</taxon>
        <taxon>Tanacetum</taxon>
    </lineage>
</organism>
<sequence>MATPIISNSFDSSDESVGSSTSRVVLFGTIPIIIPAEGSTIVPTIIPPTTQDDILVLSAEIPVIPPTALEARVNVVTSPVGVLDLIMYSSNDSDSSKGLSTPEHAPIIPATSPFLHSSDSSEAFDDSSSSDSFESLSSLDSHGVVVARWRGKVVSRSSSSSSSSSTYALPSTDIVSPTSHQIVPTPPGVPHRPAILVLPGQEISFGRPYRTHPNGVLRMLTARKRVHPFSARIPANYSPASTADDSPTPHKFVDPHPVRTPRDSEAYRQGFLATSSPKDSSEGSIEVGSEEDIDSGVIADIEANTAAEAQITGSADKTSACAFLSEYFPQQRQVCLYMHDYREPHFSALKRILRYVRGTLDHGLQLYSSSTSSLVAYSEADWVGCPTTRRLTLGYCVFLVNNLLSWYFKRKPTLSRSSAEAEYHGVANAVAETCWLRNLLRELHTPLSSATLVYCDNVGTVYLSSNSVQHQRTKHIKIDIHFVRDLVAVGQVRVLHVPSLYQYADIFTKGLPSALFEEFYTSLSVWCPPAQTAREC</sequence>
<dbReference type="Proteomes" id="UP001151760">
    <property type="component" value="Unassembled WGS sequence"/>
</dbReference>
<dbReference type="PANTHER" id="PTHR11439">
    <property type="entry name" value="GAG-POL-RELATED RETROTRANSPOSON"/>
    <property type="match status" value="1"/>
</dbReference>
<feature type="region of interest" description="Disordered" evidence="1">
    <location>
        <begin position="237"/>
        <end position="261"/>
    </location>
</feature>
<feature type="compositionally biased region" description="Basic and acidic residues" evidence="1">
    <location>
        <begin position="247"/>
        <end position="261"/>
    </location>
</feature>
<evidence type="ECO:0000256" key="1">
    <source>
        <dbReference type="SAM" id="MobiDB-lite"/>
    </source>
</evidence>
<name>A0ABQ5AU90_9ASTR</name>
<comment type="caution">
    <text evidence="2">The sequence shown here is derived from an EMBL/GenBank/DDBJ whole genome shotgun (WGS) entry which is preliminary data.</text>
</comment>
<reference evidence="2" key="2">
    <citation type="submission" date="2022-01" db="EMBL/GenBank/DDBJ databases">
        <authorList>
            <person name="Yamashiro T."/>
            <person name="Shiraishi A."/>
            <person name="Satake H."/>
            <person name="Nakayama K."/>
        </authorList>
    </citation>
    <scope>NUCLEOTIDE SEQUENCE</scope>
</reference>
<keyword evidence="3" id="KW-1185">Reference proteome</keyword>
<feature type="compositionally biased region" description="Low complexity" evidence="1">
    <location>
        <begin position="117"/>
        <end position="136"/>
    </location>
</feature>
<dbReference type="EMBL" id="BQNB010012511">
    <property type="protein sequence ID" value="GJT04464.1"/>
    <property type="molecule type" value="Genomic_DNA"/>
</dbReference>
<evidence type="ECO:0000313" key="2">
    <source>
        <dbReference type="EMBL" id="GJT04464.1"/>
    </source>
</evidence>
<gene>
    <name evidence="2" type="ORF">Tco_0838926</name>
</gene>
<feature type="region of interest" description="Disordered" evidence="1">
    <location>
        <begin position="108"/>
        <end position="136"/>
    </location>
</feature>
<evidence type="ECO:0000313" key="3">
    <source>
        <dbReference type="Proteomes" id="UP001151760"/>
    </source>
</evidence>
<reference evidence="2" key="1">
    <citation type="journal article" date="2022" name="Int. J. Mol. Sci.">
        <title>Draft Genome of Tanacetum Coccineum: Genomic Comparison of Closely Related Tanacetum-Family Plants.</title>
        <authorList>
            <person name="Yamashiro T."/>
            <person name="Shiraishi A."/>
            <person name="Nakayama K."/>
            <person name="Satake H."/>
        </authorList>
    </citation>
    <scope>NUCLEOTIDE SEQUENCE</scope>
</reference>
<accession>A0ABQ5AU90</accession>
<protein>
    <submittedName>
        <fullName evidence="2">Ribonuclease H-like domain-containing protein</fullName>
    </submittedName>
</protein>